<dbReference type="STRING" id="1408189.CLAC_00270"/>
<accession>A0A0K2H2T7</accession>
<feature type="domain" description="AB hydrolase-1" evidence="1">
    <location>
        <begin position="12"/>
        <end position="265"/>
    </location>
</feature>
<dbReference type="GO" id="GO:0003824">
    <property type="term" value="F:catalytic activity"/>
    <property type="evidence" value="ECO:0007669"/>
    <property type="project" value="UniProtKB-ARBA"/>
</dbReference>
<evidence type="ECO:0000313" key="3">
    <source>
        <dbReference type="Proteomes" id="UP000058446"/>
    </source>
</evidence>
<reference evidence="2 3" key="1">
    <citation type="submission" date="2013-10" db="EMBL/GenBank/DDBJ databases">
        <title>Complete genome sequence of Corynebacterium lactis DSM 45799(T), isolated from raw cow milk.</title>
        <authorList>
            <person name="Ruckert C."/>
            <person name="Albersmeier A."/>
            <person name="Lipski A."/>
            <person name="Kalinowski J."/>
        </authorList>
    </citation>
    <scope>NUCLEOTIDE SEQUENCE [LARGE SCALE GENOMIC DNA]</scope>
    <source>
        <strain evidence="2 3">RW2-5</strain>
    </source>
</reference>
<organism evidence="2 3">
    <name type="scientific">Corynebacterium lactis RW2-5</name>
    <dbReference type="NCBI Taxonomy" id="1408189"/>
    <lineage>
        <taxon>Bacteria</taxon>
        <taxon>Bacillati</taxon>
        <taxon>Actinomycetota</taxon>
        <taxon>Actinomycetes</taxon>
        <taxon>Mycobacteriales</taxon>
        <taxon>Corynebacteriaceae</taxon>
        <taxon>Corynebacterium</taxon>
    </lineage>
</organism>
<dbReference type="InterPro" id="IPR000073">
    <property type="entry name" value="AB_hydrolase_1"/>
</dbReference>
<dbReference type="SUPFAM" id="SSF53474">
    <property type="entry name" value="alpha/beta-Hydrolases"/>
    <property type="match status" value="1"/>
</dbReference>
<dbReference type="RefSeq" id="WP_053411212.1">
    <property type="nucleotide sequence ID" value="NZ_CP006841.1"/>
</dbReference>
<dbReference type="Pfam" id="PF12697">
    <property type="entry name" value="Abhydrolase_6"/>
    <property type="match status" value="1"/>
</dbReference>
<gene>
    <name evidence="2" type="ORF">CLAC_00270</name>
</gene>
<sequence length="288" mass="30281">MGKRLHTSPTVVFSGGVGVPGQAWDRVRGMLAESGIESTVADRPGLSHIDDWSLGDMPTLASETERIAGVLRGARGAGSLVLVVHSAAGFFAEALALTEPSLADAVVLVDISTTGDALPAIPGLVLPSQVLGRLTRPVADKIIAPRASSGRPKHPRWEALLTENAAFRYWAHDLEKLREEASAGTGAGASADAGPSEAVPAISSSVVTAIPSFPAWWPGKRRASARMRRAGERIFHRWEEFGPSRHVVLEECGHMVMKEKPGTVYEEILRLAETKSAGSADSSGGAGA</sequence>
<dbReference type="Gene3D" id="3.40.50.1820">
    <property type="entry name" value="alpha/beta hydrolase"/>
    <property type="match status" value="1"/>
</dbReference>
<name>A0A0K2H2T7_9CORY</name>
<protein>
    <recommendedName>
        <fullName evidence="1">AB hydrolase-1 domain-containing protein</fullName>
    </recommendedName>
</protein>
<proteinExistence type="predicted"/>
<evidence type="ECO:0000259" key="1">
    <source>
        <dbReference type="Pfam" id="PF12697"/>
    </source>
</evidence>
<keyword evidence="3" id="KW-1185">Reference proteome</keyword>
<dbReference type="OrthoDB" id="7185741at2"/>
<dbReference type="InterPro" id="IPR029058">
    <property type="entry name" value="AB_hydrolase_fold"/>
</dbReference>
<dbReference type="Proteomes" id="UP000058446">
    <property type="component" value="Chromosome"/>
</dbReference>
<dbReference type="EMBL" id="CP006841">
    <property type="protein sequence ID" value="ALA68342.1"/>
    <property type="molecule type" value="Genomic_DNA"/>
</dbReference>
<dbReference type="AlphaFoldDB" id="A0A0K2H2T7"/>
<dbReference type="KEGG" id="clw:CLAC_00270"/>
<evidence type="ECO:0000313" key="2">
    <source>
        <dbReference type="EMBL" id="ALA68342.1"/>
    </source>
</evidence>
<dbReference type="PATRIC" id="fig|1408189.4.peg.56"/>